<dbReference type="GO" id="GO:0009432">
    <property type="term" value="P:SOS response"/>
    <property type="evidence" value="ECO:0007669"/>
    <property type="project" value="TreeGrafter"/>
</dbReference>
<dbReference type="PANTHER" id="PTHR21621">
    <property type="entry name" value="RIBOSOMAL PROTEIN S6 MODIFICATION PROTEIN"/>
    <property type="match status" value="1"/>
</dbReference>
<evidence type="ECO:0000313" key="1">
    <source>
        <dbReference type="EMBL" id="KPE49187.1"/>
    </source>
</evidence>
<dbReference type="OrthoDB" id="583309at2"/>
<organism evidence="1 2">
    <name type="scientific">Chryseobacterium indologenes</name>
    <name type="common">Flavobacterium indologenes</name>
    <dbReference type="NCBI Taxonomy" id="253"/>
    <lineage>
        <taxon>Bacteria</taxon>
        <taxon>Pseudomonadati</taxon>
        <taxon>Bacteroidota</taxon>
        <taxon>Flavobacteriia</taxon>
        <taxon>Flavobacteriales</taxon>
        <taxon>Weeksellaceae</taxon>
        <taxon>Chryseobacterium group</taxon>
        <taxon>Chryseobacterium</taxon>
    </lineage>
</organism>
<dbReference type="PANTHER" id="PTHR21621:SF7">
    <property type="entry name" value="RIBOSOMAL PROTEIN BS6--L-GLUTAMATE LIGASE"/>
    <property type="match status" value="1"/>
</dbReference>
<accession>A0A0N0ZVR8</accession>
<dbReference type="SUPFAM" id="SSF56059">
    <property type="entry name" value="Glutathione synthetase ATP-binding domain-like"/>
    <property type="match status" value="1"/>
</dbReference>
<dbReference type="GO" id="GO:0005737">
    <property type="term" value="C:cytoplasm"/>
    <property type="evidence" value="ECO:0007669"/>
    <property type="project" value="TreeGrafter"/>
</dbReference>
<proteinExistence type="predicted"/>
<dbReference type="AlphaFoldDB" id="A0A0N0ZVR8"/>
<dbReference type="Proteomes" id="UP000037953">
    <property type="component" value="Unassembled WGS sequence"/>
</dbReference>
<sequence length="308" mass="35875">MILIISADNDTMTDAVCVWLSRLEKQFVRLNENQIIEAVSFDFRNSLFTVTIDGLEYDLKNFQSVFYRNGSLVYGGFTGEIDEQLLTFFNSELHAVTQFIYYVLNISGARIYGNLTTKEVNKLEVLHIAQALNFKIPETYIYSRLQNILNLDPSAKYITKSVAEMAHIFHEGELYMNYTKEIDLSEIHSRQDNIIPTLIQEKIEKDYEIRAFFFGKKVWAIATFEFSEEIDIRNTSNSDKKYLPINLPSYLERKINQLAQKLRINCGTIDLLKSEDDYYFLEVNPVGQFHTVSLYGNYQIEKYIADLL</sequence>
<evidence type="ECO:0000313" key="2">
    <source>
        <dbReference type="Proteomes" id="UP000037953"/>
    </source>
</evidence>
<reference evidence="1 2" key="1">
    <citation type="journal article" date="2015" name="Genom Data">
        <title>Draft genome sequence of a multidrug-resistant Chryseobacterium indologenes isolate from Malaysia.</title>
        <authorList>
            <person name="Yu C.Y."/>
            <person name="Ang G.Y."/>
            <person name="Cheng H.J."/>
            <person name="Cheong Y.M."/>
            <person name="Yin W.F."/>
            <person name="Chan K.G."/>
        </authorList>
    </citation>
    <scope>NUCLEOTIDE SEQUENCE [LARGE SCALE GENOMIC DNA]</scope>
    <source>
        <strain evidence="1 2">CI_885</strain>
    </source>
</reference>
<name>A0A0N0ZVR8_CHRID</name>
<dbReference type="GO" id="GO:0018169">
    <property type="term" value="F:ribosomal S6-glutamic acid ligase activity"/>
    <property type="evidence" value="ECO:0007669"/>
    <property type="project" value="TreeGrafter"/>
</dbReference>
<dbReference type="RefSeq" id="WP_062703250.1">
    <property type="nucleotide sequence ID" value="NZ_LJOD01000022.1"/>
</dbReference>
<reference evidence="2" key="2">
    <citation type="submission" date="2015-09" db="EMBL/GenBank/DDBJ databases">
        <title>Draft genome sequence of a multidrug-resistant Chryseobacterium indologenes isolate from Malaysia.</title>
        <authorList>
            <person name="Yu C.Y."/>
            <person name="Ang G.Y."/>
            <person name="Chan K.-G."/>
        </authorList>
    </citation>
    <scope>NUCLEOTIDE SEQUENCE [LARGE SCALE GENOMIC DNA]</scope>
    <source>
        <strain evidence="2">CI_885</strain>
    </source>
</reference>
<comment type="caution">
    <text evidence="1">The sequence shown here is derived from an EMBL/GenBank/DDBJ whole genome shotgun (WGS) entry which is preliminary data.</text>
</comment>
<dbReference type="EMBL" id="LJOD01000022">
    <property type="protein sequence ID" value="KPE49187.1"/>
    <property type="molecule type" value="Genomic_DNA"/>
</dbReference>
<gene>
    <name evidence="1" type="ORF">AOB46_21455</name>
</gene>
<protein>
    <submittedName>
        <fullName evidence="1">Uncharacterized protein</fullName>
    </submittedName>
</protein>
<dbReference type="PATRIC" id="fig|253.9.peg.2701"/>
<dbReference type="Gene3D" id="3.30.470.20">
    <property type="entry name" value="ATP-grasp fold, B domain"/>
    <property type="match status" value="1"/>
</dbReference>